<dbReference type="SUPFAM" id="SSF53098">
    <property type="entry name" value="Ribonuclease H-like"/>
    <property type="match status" value="2"/>
</dbReference>
<dbReference type="GO" id="GO:0008270">
    <property type="term" value="F:zinc ion binding"/>
    <property type="evidence" value="ECO:0007669"/>
    <property type="project" value="UniProtKB-KW"/>
</dbReference>
<dbReference type="GO" id="GO:0004523">
    <property type="term" value="F:RNA-DNA hybrid ribonuclease activity"/>
    <property type="evidence" value="ECO:0007669"/>
    <property type="project" value="InterPro"/>
</dbReference>
<dbReference type="InterPro" id="IPR001995">
    <property type="entry name" value="Peptidase_A2_cat"/>
</dbReference>
<dbReference type="InterPro" id="IPR001584">
    <property type="entry name" value="Integrase_cat-core"/>
</dbReference>
<dbReference type="Gene3D" id="1.10.10.200">
    <property type="match status" value="1"/>
</dbReference>
<dbReference type="InterPro" id="IPR003308">
    <property type="entry name" value="Integrase_Zn-bd_dom_N"/>
</dbReference>
<dbReference type="STRING" id="333673.A0A3M0KNF9"/>
<dbReference type="Gene3D" id="2.40.70.10">
    <property type="entry name" value="Acid Proteases"/>
    <property type="match status" value="1"/>
</dbReference>
<evidence type="ECO:0000256" key="2">
    <source>
        <dbReference type="ARBA" id="ARBA00022679"/>
    </source>
</evidence>
<keyword evidence="8" id="KW-0378">Hydrolase</keyword>
<dbReference type="InterPro" id="IPR043502">
    <property type="entry name" value="DNA/RNA_pol_sf"/>
</dbReference>
<dbReference type="CDD" id="cd05482">
    <property type="entry name" value="HIV_retropepsin_like"/>
    <property type="match status" value="1"/>
</dbReference>
<dbReference type="InterPro" id="IPR010661">
    <property type="entry name" value="RVT_thumb"/>
</dbReference>
<evidence type="ECO:0000256" key="5">
    <source>
        <dbReference type="ARBA" id="ARBA00022723"/>
    </source>
</evidence>
<dbReference type="Pfam" id="PF00078">
    <property type="entry name" value="RVT_1"/>
    <property type="match status" value="1"/>
</dbReference>
<dbReference type="InterPro" id="IPR001037">
    <property type="entry name" value="Integrase_C_retrovir"/>
</dbReference>
<dbReference type="SUPFAM" id="SSF50122">
    <property type="entry name" value="DNA-binding domain of retroviral integrase"/>
    <property type="match status" value="1"/>
</dbReference>
<keyword evidence="4" id="KW-0540">Nuclease</keyword>
<proteinExistence type="inferred from homology"/>
<dbReference type="EMBL" id="QRBI01000105">
    <property type="protein sequence ID" value="RMC14141.1"/>
    <property type="molecule type" value="Genomic_DNA"/>
</dbReference>
<dbReference type="InterPro" id="IPR001969">
    <property type="entry name" value="Aspartic_peptidase_AS"/>
</dbReference>
<dbReference type="GO" id="GO:0006310">
    <property type="term" value="P:DNA recombination"/>
    <property type="evidence" value="ECO:0007669"/>
    <property type="project" value="UniProtKB-KW"/>
</dbReference>
<feature type="domain" description="Integrase-type" evidence="23">
    <location>
        <begin position="1366"/>
        <end position="1413"/>
    </location>
</feature>
<comment type="caution">
    <text evidence="24">The sequence shown here is derived from an EMBL/GenBank/DDBJ whole genome shotgun (WGS) entry which is preliminary data.</text>
</comment>
<sequence length="1457" mass="163644">MTLFSPAAAEKPSQQSYLDILSLNLVNFIFSYFKVHRYYNSSLELMSNFEQFHFDFYQSNYTIEDQEDGCDSYGSDRNLCESRKSQTEKQPAGGAFVPSDMLPSPPSYTGQILQPAYSPDAPSQLGYVDGFDEEPPLLEELGINFEHIWQKTLTVLNPMKPADGSIMNETDLTGPMVFCLALGATLLMAGKVHFGYVYGMSAIGCLAMHALLNLMSVSGVSHGCVASVLGYCLLPMVILSSSAVVFSLHYADALEEWGTRVSRVSLKYERHKLQQDWEIIPLFIDKRDASYVSHLRAVEVFEPDLHPALTPVYLGHCTVRLQLTEGLHLKDDNWNFVSVDNSEQGTWPRVKGKLIVVGDCKHTPKEIEILPGTLDNNPGKFVLWLRCTHPPTFLPKGQTVAQIIPTWEHLEEDNIPTACPVHNITEVKPQVGCELQVGDEAINITGLLDTGADVTVIPAKHWPSRWALENVAGHVQGIGGMQLARQSKSVVQIKGPKGQLASLRPFVLDYREPLLGRDLMAQWGVTIDIPDPPQDFWAAVAEERPTHKLNWKTDAPVWVEQWPLSKQKLKALEELVEEQLAKGHIVETTSPWNSPVFVIRKPGKDKWRLLQDLRQINNVIEDMGSLQPGMPTPTMLPQNWKLAVIDIKDCFFHIPLHPDDAPRFAFSVPTVNREAPRKRYHWRVLPQGMKVSPIICQWYVASLLSPVRVAAEKAIIHHYMDDVLVCAPTDDVLSHALDLTINALVVAGFELQEDKVQRMPPWRYLGLEIGKRTIVPQKLEIKAKIQTLAGVHQLCGALNWVRPWLGLTTEDLAPLFNLLKGGEELSSPRELTPEAKEALERVQHLMSTRQAHRCDPDLPFKFIIMGKLPHLHGVIFQWRNNIKKDQGREDPLLIIEWVFLSHQRSKRMTRPQELVAELIRKARVRIRELAGCDFECIHIPIGLRSGQITKAMLEHLLQENEALQFALDSFTGQISIHRPAHKIFNQDAKFTLNLKDVRSRKPLEALTVFTDASGKSHKSVMTWKDPQTQQWEADVAEVEGSPQVAELAAVVRAFERFPEPFNLVTDSAYVAGVVSRADQAILQEVSNTALFELLSKLVKLVSHREQPFFVMHTRSHTDLPGFVAEGNRRADALAAPAAMAPLPSIFEQAKLSHQLHHQNAPGLVRRFHITREQAKAIVATCPSCNQHALPTLSAGVNPRGLNSCELWQTDVTHIPQFGRSKYVHVSVDTFSGAVFASAHAGEKTLDAIKHLIQAFSFMGIPKELKTDNGPAYRSKEFCSFLQQWGVGHKTGIPHSPTGQAVVERTHREIKRVLNQQQPVLKTENTTDPIGQGSIHFEFLNSTFEFLNPPIVRHFGANPQLNIKERPPVMVRDPETGRTEGPHDLVTWGRGYACVSTPTGPRWLPSKWVRPYVPKVSGEKKKLPQVTQAAFRRKRREDFSPDGFAFLNDPCSNADCLF</sequence>
<feature type="domain" description="Integrase catalytic" evidence="22">
    <location>
        <begin position="1194"/>
        <end position="1366"/>
    </location>
</feature>
<evidence type="ECO:0000256" key="10">
    <source>
        <dbReference type="ARBA" id="ARBA00022908"/>
    </source>
</evidence>
<evidence type="ECO:0000259" key="20">
    <source>
        <dbReference type="PROSITE" id="PS50878"/>
    </source>
</evidence>
<keyword evidence="17" id="KW-0472">Membrane</keyword>
<protein>
    <submittedName>
        <fullName evidence="24">Uncharacterized protein</fullName>
    </submittedName>
</protein>
<evidence type="ECO:0000259" key="23">
    <source>
        <dbReference type="PROSITE" id="PS51027"/>
    </source>
</evidence>
<evidence type="ECO:0000313" key="25">
    <source>
        <dbReference type="Proteomes" id="UP000269221"/>
    </source>
</evidence>
<dbReference type="Pfam" id="PF00075">
    <property type="entry name" value="RNase_H"/>
    <property type="match status" value="1"/>
</dbReference>
<feature type="domain" description="RNase H type-1" evidence="21">
    <location>
        <begin position="1002"/>
        <end position="1139"/>
    </location>
</feature>
<dbReference type="InterPro" id="IPR036862">
    <property type="entry name" value="Integrase_C_dom_sf_retrovir"/>
</dbReference>
<keyword evidence="3" id="KW-0548">Nucleotidyltransferase</keyword>
<dbReference type="Gene3D" id="2.30.30.10">
    <property type="entry name" value="Integrase, C-terminal domain superfamily, retroviral"/>
    <property type="match status" value="1"/>
</dbReference>
<evidence type="ECO:0000256" key="9">
    <source>
        <dbReference type="ARBA" id="ARBA00022833"/>
    </source>
</evidence>
<evidence type="ECO:0000256" key="17">
    <source>
        <dbReference type="SAM" id="Phobius"/>
    </source>
</evidence>
<feature type="transmembrane region" description="Helical" evidence="17">
    <location>
        <begin position="228"/>
        <end position="251"/>
    </location>
</feature>
<feature type="transmembrane region" description="Helical" evidence="17">
    <location>
        <begin position="196"/>
        <end position="216"/>
    </location>
</feature>
<dbReference type="PROSITE" id="PS50994">
    <property type="entry name" value="INTEGRASE"/>
    <property type="match status" value="1"/>
</dbReference>
<reference evidence="24 25" key="1">
    <citation type="submission" date="2018-07" db="EMBL/GenBank/DDBJ databases">
        <title>A high quality draft genome assembly of the barn swallow (H. rustica rustica).</title>
        <authorList>
            <person name="Formenti G."/>
            <person name="Chiara M."/>
            <person name="Poveda L."/>
            <person name="Francoijs K.-J."/>
            <person name="Bonisoli-Alquati A."/>
            <person name="Canova L."/>
            <person name="Gianfranceschi L."/>
            <person name="Horner D.S."/>
            <person name="Saino N."/>
        </authorList>
    </citation>
    <scope>NUCLEOTIDE SEQUENCE [LARGE SCALE GENOMIC DNA]</scope>
    <source>
        <strain evidence="24">Chelidonia</strain>
        <tissue evidence="24">Blood</tissue>
    </source>
</reference>
<feature type="domain" description="Peptidase A2" evidence="18">
    <location>
        <begin position="444"/>
        <end position="519"/>
    </location>
</feature>
<dbReference type="Pfam" id="PF06817">
    <property type="entry name" value="RVT_thumb"/>
    <property type="match status" value="1"/>
</dbReference>
<keyword evidence="6" id="KW-0255">Endonuclease</keyword>
<dbReference type="OrthoDB" id="9048509at2759"/>
<gene>
    <name evidence="24" type="ORF">DUI87_09230</name>
</gene>
<dbReference type="InterPro" id="IPR012337">
    <property type="entry name" value="RNaseH-like_sf"/>
</dbReference>
<dbReference type="GO" id="GO:0006508">
    <property type="term" value="P:proteolysis"/>
    <property type="evidence" value="ECO:0007669"/>
    <property type="project" value="InterPro"/>
</dbReference>
<dbReference type="PROSITE" id="PS50175">
    <property type="entry name" value="ASP_PROT_RETROV"/>
    <property type="match status" value="1"/>
</dbReference>
<keyword evidence="17" id="KW-0812">Transmembrane</keyword>
<dbReference type="GO" id="GO:0015074">
    <property type="term" value="P:DNA integration"/>
    <property type="evidence" value="ECO:0007669"/>
    <property type="project" value="UniProtKB-KW"/>
</dbReference>
<feature type="domain" description="Integrase-type" evidence="19">
    <location>
        <begin position="1144"/>
        <end position="1185"/>
    </location>
</feature>
<keyword evidence="9" id="KW-0862">Zinc</keyword>
<evidence type="ECO:0000256" key="1">
    <source>
        <dbReference type="ARBA" id="ARBA00010879"/>
    </source>
</evidence>
<dbReference type="PROSITE" id="PS50878">
    <property type="entry name" value="RT_POL"/>
    <property type="match status" value="1"/>
</dbReference>
<organism evidence="24 25">
    <name type="scientific">Hirundo rustica rustica</name>
    <dbReference type="NCBI Taxonomy" id="333673"/>
    <lineage>
        <taxon>Eukaryota</taxon>
        <taxon>Metazoa</taxon>
        <taxon>Chordata</taxon>
        <taxon>Craniata</taxon>
        <taxon>Vertebrata</taxon>
        <taxon>Euteleostomi</taxon>
        <taxon>Archelosauria</taxon>
        <taxon>Archosauria</taxon>
        <taxon>Dinosauria</taxon>
        <taxon>Saurischia</taxon>
        <taxon>Theropoda</taxon>
        <taxon>Coelurosauria</taxon>
        <taxon>Aves</taxon>
        <taxon>Neognathae</taxon>
        <taxon>Neoaves</taxon>
        <taxon>Telluraves</taxon>
        <taxon>Australaves</taxon>
        <taxon>Passeriformes</taxon>
        <taxon>Sylvioidea</taxon>
        <taxon>Hirundinidae</taxon>
        <taxon>Hirundo</taxon>
    </lineage>
</organism>
<dbReference type="InterPro" id="IPR000477">
    <property type="entry name" value="RT_dom"/>
</dbReference>
<evidence type="ECO:0000256" key="6">
    <source>
        <dbReference type="ARBA" id="ARBA00022759"/>
    </source>
</evidence>
<dbReference type="InterPro" id="IPR034170">
    <property type="entry name" value="Retropepsin-like_cat_dom"/>
</dbReference>
<dbReference type="InterPro" id="IPR036397">
    <property type="entry name" value="RNaseH_sf"/>
</dbReference>
<evidence type="ECO:0000256" key="15">
    <source>
        <dbReference type="PROSITE-ProRule" id="PRU00450"/>
    </source>
</evidence>
<dbReference type="InterPro" id="IPR018061">
    <property type="entry name" value="Retropepsins"/>
</dbReference>
<keyword evidence="17" id="KW-1133">Transmembrane helix</keyword>
<accession>A0A3M0KNF9</accession>
<dbReference type="SUPFAM" id="SSF56672">
    <property type="entry name" value="DNA/RNA polymerases"/>
    <property type="match status" value="1"/>
</dbReference>
<evidence type="ECO:0000313" key="24">
    <source>
        <dbReference type="EMBL" id="RMC14141.1"/>
    </source>
</evidence>
<comment type="similarity">
    <text evidence="1">Belongs to the beta type-B retroviral polymerase family. HERV class-II K(HML-2) pol subfamily.</text>
</comment>
<dbReference type="SUPFAM" id="SSF46919">
    <property type="entry name" value="N-terminal Zn binding domain of HIV integrase"/>
    <property type="match status" value="1"/>
</dbReference>
<keyword evidence="10" id="KW-0229">DNA integration</keyword>
<evidence type="ECO:0000256" key="12">
    <source>
        <dbReference type="ARBA" id="ARBA00023125"/>
    </source>
</evidence>
<dbReference type="Proteomes" id="UP000269221">
    <property type="component" value="Unassembled WGS sequence"/>
</dbReference>
<keyword evidence="5" id="KW-0479">Metal-binding</keyword>
<dbReference type="Pfam" id="PF00552">
    <property type="entry name" value="IN_DBD_C"/>
    <property type="match status" value="1"/>
</dbReference>
<dbReference type="Pfam" id="PF00077">
    <property type="entry name" value="RVP"/>
    <property type="match status" value="1"/>
</dbReference>
<dbReference type="GO" id="GO:0003677">
    <property type="term" value="F:DNA binding"/>
    <property type="evidence" value="ECO:0007669"/>
    <property type="project" value="UniProtKB-KW"/>
</dbReference>
<dbReference type="Gene3D" id="3.30.420.10">
    <property type="entry name" value="Ribonuclease H-like superfamily/Ribonuclease H"/>
    <property type="match status" value="2"/>
</dbReference>
<dbReference type="InterPro" id="IPR021109">
    <property type="entry name" value="Peptidase_aspartic_dom_sf"/>
</dbReference>
<evidence type="ECO:0000259" key="19">
    <source>
        <dbReference type="PROSITE" id="PS50876"/>
    </source>
</evidence>
<evidence type="ECO:0000256" key="4">
    <source>
        <dbReference type="ARBA" id="ARBA00022722"/>
    </source>
</evidence>
<dbReference type="PROSITE" id="PS50876">
    <property type="entry name" value="ZF_INTEGRASE"/>
    <property type="match status" value="1"/>
</dbReference>
<dbReference type="InterPro" id="IPR017856">
    <property type="entry name" value="Integrase-like_N"/>
</dbReference>
<evidence type="ECO:0000256" key="11">
    <source>
        <dbReference type="ARBA" id="ARBA00022918"/>
    </source>
</evidence>
<keyword evidence="13" id="KW-0233">DNA recombination</keyword>
<keyword evidence="25" id="KW-1185">Reference proteome</keyword>
<dbReference type="InterPro" id="IPR043128">
    <property type="entry name" value="Rev_trsase/Diguanyl_cyclase"/>
</dbReference>
<dbReference type="GO" id="GO:0003964">
    <property type="term" value="F:RNA-directed DNA polymerase activity"/>
    <property type="evidence" value="ECO:0007669"/>
    <property type="project" value="UniProtKB-KW"/>
</dbReference>
<dbReference type="PANTHER" id="PTHR41694">
    <property type="entry name" value="ENDOGENOUS RETROVIRUS GROUP K MEMBER POL PROTEIN"/>
    <property type="match status" value="1"/>
</dbReference>
<dbReference type="Gene3D" id="3.10.10.10">
    <property type="entry name" value="HIV Type 1 Reverse Transcriptase, subunit A, domain 1"/>
    <property type="match status" value="1"/>
</dbReference>
<evidence type="ECO:0000256" key="8">
    <source>
        <dbReference type="ARBA" id="ARBA00022801"/>
    </source>
</evidence>
<dbReference type="PROSITE" id="PS50879">
    <property type="entry name" value="RNASE_H_1"/>
    <property type="match status" value="1"/>
</dbReference>
<feature type="domain" description="Reverse transcriptase" evidence="20">
    <location>
        <begin position="580"/>
        <end position="769"/>
    </location>
</feature>
<keyword evidence="7 15" id="KW-0863">Zinc-finger</keyword>
<evidence type="ECO:0000256" key="3">
    <source>
        <dbReference type="ARBA" id="ARBA00022695"/>
    </source>
</evidence>
<dbReference type="InterPro" id="IPR002156">
    <property type="entry name" value="RNaseH_domain"/>
</dbReference>
<evidence type="ECO:0000259" key="21">
    <source>
        <dbReference type="PROSITE" id="PS50879"/>
    </source>
</evidence>
<keyword evidence="14" id="KW-0511">Multifunctional enzyme</keyword>
<dbReference type="SUPFAM" id="SSF50630">
    <property type="entry name" value="Acid proteases"/>
    <property type="match status" value="1"/>
</dbReference>
<dbReference type="Pfam" id="PF00665">
    <property type="entry name" value="rve"/>
    <property type="match status" value="1"/>
</dbReference>
<evidence type="ECO:0000256" key="13">
    <source>
        <dbReference type="ARBA" id="ARBA00023172"/>
    </source>
</evidence>
<keyword evidence="12" id="KW-0238">DNA-binding</keyword>
<evidence type="ECO:0000259" key="18">
    <source>
        <dbReference type="PROSITE" id="PS50175"/>
    </source>
</evidence>
<dbReference type="PROSITE" id="PS00141">
    <property type="entry name" value="ASP_PROTEASE"/>
    <property type="match status" value="1"/>
</dbReference>
<name>A0A3M0KNF9_HIRRU</name>
<dbReference type="Pfam" id="PF02022">
    <property type="entry name" value="Integrase_Zn"/>
    <property type="match status" value="1"/>
</dbReference>
<keyword evidence="11" id="KW-0695">RNA-directed DNA polymerase</keyword>
<dbReference type="Gene3D" id="3.30.70.270">
    <property type="match status" value="2"/>
</dbReference>
<dbReference type="PROSITE" id="PS51027">
    <property type="entry name" value="INTEGRASE_DBD"/>
    <property type="match status" value="1"/>
</dbReference>
<evidence type="ECO:0000259" key="22">
    <source>
        <dbReference type="PROSITE" id="PS50994"/>
    </source>
</evidence>
<evidence type="ECO:0000256" key="16">
    <source>
        <dbReference type="PROSITE-ProRule" id="PRU00506"/>
    </source>
</evidence>
<evidence type="ECO:0000256" key="14">
    <source>
        <dbReference type="ARBA" id="ARBA00023268"/>
    </source>
</evidence>
<dbReference type="GO" id="GO:0004190">
    <property type="term" value="F:aspartic-type endopeptidase activity"/>
    <property type="evidence" value="ECO:0007669"/>
    <property type="project" value="InterPro"/>
</dbReference>
<dbReference type="PANTHER" id="PTHR41694:SF4">
    <property type="entry name" value="ENDOGENOUS RETROVIRUS GROUP K MEMBER 10 POL PROTEIN-RELATED"/>
    <property type="match status" value="1"/>
</dbReference>
<keyword evidence="2" id="KW-0808">Transferase</keyword>
<evidence type="ECO:0000256" key="7">
    <source>
        <dbReference type="ARBA" id="ARBA00022771"/>
    </source>
</evidence>
<dbReference type="GO" id="GO:0035613">
    <property type="term" value="F:RNA stem-loop binding"/>
    <property type="evidence" value="ECO:0007669"/>
    <property type="project" value="TreeGrafter"/>
</dbReference>
<feature type="DNA-binding region" description="Integrase-type" evidence="16">
    <location>
        <begin position="1366"/>
        <end position="1413"/>
    </location>
</feature>